<feature type="transmembrane region" description="Helical" evidence="7">
    <location>
        <begin position="238"/>
        <end position="256"/>
    </location>
</feature>
<dbReference type="PANTHER" id="PTHR42718">
    <property type="entry name" value="MAJOR FACILITATOR SUPERFAMILY MULTIDRUG TRANSPORTER MFSC"/>
    <property type="match status" value="1"/>
</dbReference>
<feature type="transmembrane region" description="Helical" evidence="7">
    <location>
        <begin position="391"/>
        <end position="414"/>
    </location>
</feature>
<feature type="transmembrane region" description="Helical" evidence="7">
    <location>
        <begin position="87"/>
        <end position="105"/>
    </location>
</feature>
<accession>A0A1H0QNR0</accession>
<comment type="subcellular location">
    <subcellularLocation>
        <location evidence="1">Cell membrane</location>
        <topology evidence="1">Multi-pass membrane protein</topology>
    </subcellularLocation>
</comment>
<feature type="transmembrane region" description="Helical" evidence="7">
    <location>
        <begin position="197"/>
        <end position="217"/>
    </location>
</feature>
<dbReference type="GO" id="GO:0005886">
    <property type="term" value="C:plasma membrane"/>
    <property type="evidence" value="ECO:0007669"/>
    <property type="project" value="UniProtKB-SubCell"/>
</dbReference>
<feature type="transmembrane region" description="Helical" evidence="7">
    <location>
        <begin position="262"/>
        <end position="279"/>
    </location>
</feature>
<keyword evidence="5 7" id="KW-0472">Membrane</keyword>
<dbReference type="InterPro" id="IPR020846">
    <property type="entry name" value="MFS_dom"/>
</dbReference>
<keyword evidence="4 7" id="KW-1133">Transmembrane helix</keyword>
<reference evidence="9 10" key="1">
    <citation type="submission" date="2016-10" db="EMBL/GenBank/DDBJ databases">
        <authorList>
            <person name="de Groot N.N."/>
        </authorList>
    </citation>
    <scope>NUCLEOTIDE SEQUENCE [LARGE SCALE GENOMIC DNA]</scope>
    <source>
        <strain evidence="9 10">CGMCC 4.2022</strain>
    </source>
</reference>
<organism evidence="9 10">
    <name type="scientific">Actinacidiphila guanduensis</name>
    <dbReference type="NCBI Taxonomy" id="310781"/>
    <lineage>
        <taxon>Bacteria</taxon>
        <taxon>Bacillati</taxon>
        <taxon>Actinomycetota</taxon>
        <taxon>Actinomycetes</taxon>
        <taxon>Kitasatosporales</taxon>
        <taxon>Streptomycetaceae</taxon>
        <taxon>Actinacidiphila</taxon>
    </lineage>
</organism>
<feature type="domain" description="Major facilitator superfamily (MFS) profile" evidence="8">
    <location>
        <begin position="47"/>
        <end position="479"/>
    </location>
</feature>
<feature type="transmembrane region" description="Helical" evidence="7">
    <location>
        <begin position="426"/>
        <end position="449"/>
    </location>
</feature>
<evidence type="ECO:0000256" key="5">
    <source>
        <dbReference type="ARBA" id="ARBA00023136"/>
    </source>
</evidence>
<dbReference type="InterPro" id="IPR011701">
    <property type="entry name" value="MFS"/>
</dbReference>
<evidence type="ECO:0000256" key="7">
    <source>
        <dbReference type="SAM" id="Phobius"/>
    </source>
</evidence>
<dbReference type="Proteomes" id="UP000199341">
    <property type="component" value="Unassembled WGS sequence"/>
</dbReference>
<feature type="transmembrane region" description="Helical" evidence="7">
    <location>
        <begin position="172"/>
        <end position="191"/>
    </location>
</feature>
<dbReference type="GO" id="GO:0046677">
    <property type="term" value="P:response to antibiotic"/>
    <property type="evidence" value="ECO:0007669"/>
    <property type="project" value="UniProtKB-KW"/>
</dbReference>
<keyword evidence="6" id="KW-0046">Antibiotic resistance</keyword>
<protein>
    <submittedName>
        <fullName evidence="9">MFS transporter, DHA2 family, methylenomycin A resistance protein</fullName>
    </submittedName>
</protein>
<evidence type="ECO:0000256" key="3">
    <source>
        <dbReference type="ARBA" id="ARBA00022692"/>
    </source>
</evidence>
<dbReference type="EMBL" id="FNIE01000019">
    <property type="protein sequence ID" value="SDP18389.1"/>
    <property type="molecule type" value="Genomic_DNA"/>
</dbReference>
<feature type="transmembrane region" description="Helical" evidence="7">
    <location>
        <begin position="146"/>
        <end position="165"/>
    </location>
</feature>
<proteinExistence type="predicted"/>
<feature type="transmembrane region" description="Helical" evidence="7">
    <location>
        <begin position="300"/>
        <end position="323"/>
    </location>
</feature>
<dbReference type="InterPro" id="IPR036259">
    <property type="entry name" value="MFS_trans_sf"/>
</dbReference>
<dbReference type="GO" id="GO:0022857">
    <property type="term" value="F:transmembrane transporter activity"/>
    <property type="evidence" value="ECO:0007669"/>
    <property type="project" value="InterPro"/>
</dbReference>
<feature type="transmembrane region" description="Helical" evidence="7">
    <location>
        <begin position="455"/>
        <end position="474"/>
    </location>
</feature>
<dbReference type="PROSITE" id="PS50850">
    <property type="entry name" value="MFS"/>
    <property type="match status" value="1"/>
</dbReference>
<feature type="transmembrane region" description="Helical" evidence="7">
    <location>
        <begin position="335"/>
        <end position="353"/>
    </location>
</feature>
<evidence type="ECO:0000313" key="9">
    <source>
        <dbReference type="EMBL" id="SDP18389.1"/>
    </source>
</evidence>
<feature type="transmembrane region" description="Helical" evidence="7">
    <location>
        <begin position="47"/>
        <end position="67"/>
    </location>
</feature>
<sequence length="479" mass="47600">MEPGTRGGEQWVPYPRIPRHFGAPSAMTVVNSPPSAGVSPSRRRTGALTGISLGYFMVLLDTTVLSVAEPDLASSLGTSTAGLQWAVTGYTVVFAALLLSAGAAADRFGAQRLFRCGAAVFALASLLSAMAPGLGALLLLRAVSGAAAAACVPASMALIALLYPVPAARARAVAVWAAVSGAAVAAGPIAGGALVEAAGWRAVFLVNVPIGAVVLALTRTRSLASARGDRRIDWPAQLAAAAALALLTDALIAAGAGAWTHAAWSAAGLLAAALGFAALERRSRAPVLHRGLRRSGRVRAGLVAAAAANFALAGTLFVLPLLLQQQRHLSPLQTGLAFLPLTVPFAANPPLTGRIVARVGPRRPVLAGLALLALGGGALAGAVLAAAAYPWIALGLLLSGFGISCVLPALVAAVMDAAPEGTAGAAGGLLNAVRQVGATLGVALMGAVAGHGTGWSLLLSAAACALAGTVFALTRPAPR</sequence>
<dbReference type="Gene3D" id="1.20.1720.10">
    <property type="entry name" value="Multidrug resistance protein D"/>
    <property type="match status" value="1"/>
</dbReference>
<keyword evidence="2" id="KW-0813">Transport</keyword>
<evidence type="ECO:0000313" key="10">
    <source>
        <dbReference type="Proteomes" id="UP000199341"/>
    </source>
</evidence>
<dbReference type="PANTHER" id="PTHR42718:SF9">
    <property type="entry name" value="MAJOR FACILITATOR SUPERFAMILY MULTIDRUG TRANSPORTER MFSC"/>
    <property type="match status" value="1"/>
</dbReference>
<name>A0A1H0QNR0_9ACTN</name>
<gene>
    <name evidence="9" type="ORF">SAMN05216259_11938</name>
</gene>
<dbReference type="AlphaFoldDB" id="A0A1H0QNR0"/>
<keyword evidence="10" id="KW-1185">Reference proteome</keyword>
<feature type="transmembrane region" description="Helical" evidence="7">
    <location>
        <begin position="117"/>
        <end position="140"/>
    </location>
</feature>
<dbReference type="CDD" id="cd17321">
    <property type="entry name" value="MFS_MMR_MDR_like"/>
    <property type="match status" value="1"/>
</dbReference>
<evidence type="ECO:0000259" key="8">
    <source>
        <dbReference type="PROSITE" id="PS50850"/>
    </source>
</evidence>
<dbReference type="Pfam" id="PF07690">
    <property type="entry name" value="MFS_1"/>
    <property type="match status" value="1"/>
</dbReference>
<dbReference type="Gene3D" id="1.20.1250.20">
    <property type="entry name" value="MFS general substrate transporter like domains"/>
    <property type="match status" value="1"/>
</dbReference>
<evidence type="ECO:0000256" key="2">
    <source>
        <dbReference type="ARBA" id="ARBA00022448"/>
    </source>
</evidence>
<dbReference type="SUPFAM" id="SSF103473">
    <property type="entry name" value="MFS general substrate transporter"/>
    <property type="match status" value="1"/>
</dbReference>
<keyword evidence="3 7" id="KW-0812">Transmembrane</keyword>
<evidence type="ECO:0000256" key="6">
    <source>
        <dbReference type="ARBA" id="ARBA00023251"/>
    </source>
</evidence>
<evidence type="ECO:0000256" key="4">
    <source>
        <dbReference type="ARBA" id="ARBA00022989"/>
    </source>
</evidence>
<feature type="transmembrane region" description="Helical" evidence="7">
    <location>
        <begin position="365"/>
        <end position="385"/>
    </location>
</feature>
<evidence type="ECO:0000256" key="1">
    <source>
        <dbReference type="ARBA" id="ARBA00004651"/>
    </source>
</evidence>